<protein>
    <recommendedName>
        <fullName evidence="1">AB hydrolase-1 domain-containing protein</fullName>
    </recommendedName>
</protein>
<dbReference type="AlphaFoldDB" id="A0AA88CWC6"/>
<dbReference type="Gene3D" id="3.40.50.1820">
    <property type="entry name" value="alpha/beta hydrolase"/>
    <property type="match status" value="1"/>
</dbReference>
<keyword evidence="3" id="KW-1185">Reference proteome</keyword>
<dbReference type="InterPro" id="IPR029058">
    <property type="entry name" value="AB_hydrolase_fold"/>
</dbReference>
<dbReference type="InterPro" id="IPR052370">
    <property type="entry name" value="Meta-cleavage_hydrolase"/>
</dbReference>
<sequence length="305" mass="34371">MVNIFVSLVNPLVHAVMKLLGLKKQKVEIEEGTIMSFWVPAKTLDKPVLVLLHGFAANGSITWIFQTPALVAEYSVYVPDFLFFGDSFSESCKRSPEFQADCLARGLKLLGVESCVAVGFSYGGIVGFKLAELWPELVRHLVVSGSVVGVTRSLSNETLPRIGFESLSELLVPETVEGLKRLFYVVTQKKIWFPSWAFRHYLEVMFKNRKEKVELLEALVIDDEDFFVPNFSRQSIHFLVGEDDKIFKLAMIKDMILKLGDKATLHGIKNAGHLVHIERPFVYNSSLKKIMLPLKDMGHHDIGDS</sequence>
<organism evidence="2 3">
    <name type="scientific">Ficus carica</name>
    <name type="common">Common fig</name>
    <dbReference type="NCBI Taxonomy" id="3494"/>
    <lineage>
        <taxon>Eukaryota</taxon>
        <taxon>Viridiplantae</taxon>
        <taxon>Streptophyta</taxon>
        <taxon>Embryophyta</taxon>
        <taxon>Tracheophyta</taxon>
        <taxon>Spermatophyta</taxon>
        <taxon>Magnoliopsida</taxon>
        <taxon>eudicotyledons</taxon>
        <taxon>Gunneridae</taxon>
        <taxon>Pentapetalae</taxon>
        <taxon>rosids</taxon>
        <taxon>fabids</taxon>
        <taxon>Rosales</taxon>
        <taxon>Moraceae</taxon>
        <taxon>Ficeae</taxon>
        <taxon>Ficus</taxon>
    </lineage>
</organism>
<dbReference type="PANTHER" id="PTHR43139">
    <property type="entry name" value="SI:DKEY-122A22.2"/>
    <property type="match status" value="1"/>
</dbReference>
<dbReference type="PANTHER" id="PTHR43139:SF22">
    <property type="entry name" value="AB HYDROLASE-1 DOMAIN-CONTAINING PROTEIN"/>
    <property type="match status" value="1"/>
</dbReference>
<dbReference type="InterPro" id="IPR000073">
    <property type="entry name" value="AB_hydrolase_1"/>
</dbReference>
<accession>A0AA88CWC6</accession>
<proteinExistence type="predicted"/>
<dbReference type="Proteomes" id="UP001187192">
    <property type="component" value="Unassembled WGS sequence"/>
</dbReference>
<evidence type="ECO:0000313" key="2">
    <source>
        <dbReference type="EMBL" id="GMN37373.1"/>
    </source>
</evidence>
<gene>
    <name evidence="2" type="ORF">TIFTF001_006759</name>
</gene>
<dbReference type="EMBL" id="BTGU01000007">
    <property type="protein sequence ID" value="GMN37373.1"/>
    <property type="molecule type" value="Genomic_DNA"/>
</dbReference>
<evidence type="ECO:0000313" key="3">
    <source>
        <dbReference type="Proteomes" id="UP001187192"/>
    </source>
</evidence>
<feature type="domain" description="AB hydrolase-1" evidence="1">
    <location>
        <begin position="47"/>
        <end position="150"/>
    </location>
</feature>
<reference evidence="2" key="1">
    <citation type="submission" date="2023-07" db="EMBL/GenBank/DDBJ databases">
        <title>draft genome sequence of fig (Ficus carica).</title>
        <authorList>
            <person name="Takahashi T."/>
            <person name="Nishimura K."/>
        </authorList>
    </citation>
    <scope>NUCLEOTIDE SEQUENCE</scope>
</reference>
<comment type="caution">
    <text evidence="2">The sequence shown here is derived from an EMBL/GenBank/DDBJ whole genome shotgun (WGS) entry which is preliminary data.</text>
</comment>
<evidence type="ECO:0000259" key="1">
    <source>
        <dbReference type="Pfam" id="PF00561"/>
    </source>
</evidence>
<dbReference type="Pfam" id="PF00561">
    <property type="entry name" value="Abhydrolase_1"/>
    <property type="match status" value="1"/>
</dbReference>
<name>A0AA88CWC6_FICCA</name>
<dbReference type="SUPFAM" id="SSF53474">
    <property type="entry name" value="alpha/beta-Hydrolases"/>
    <property type="match status" value="1"/>
</dbReference>